<dbReference type="Gene3D" id="3.90.660.10">
    <property type="match status" value="1"/>
</dbReference>
<evidence type="ECO:0000256" key="1">
    <source>
        <dbReference type="ARBA" id="ARBA00004123"/>
    </source>
</evidence>
<proteinExistence type="predicted"/>
<dbReference type="PANTHER" id="PTHR37534">
    <property type="entry name" value="TRANSCRIPTIONAL ACTIVATOR PROTEIN UGA3"/>
    <property type="match status" value="1"/>
</dbReference>
<keyword evidence="2" id="KW-0539">Nucleus</keyword>
<sequence>MQETSDDLIVFPYDKTPGFSLEGKKNLESIRDHIHAESSKPGSPRKDNDNVMLDQYCRNPGALLKPLIMVDLWFNVMQGVEFTGQSAAGFADYSRREMALSGPARTFRTETTINGSRKQKALQGWETSGNIHLSSLIAFIENRQSHMRVVTTNGLTSLTESWRDGGCNGYFWSYAGPISLARDTSVNEHRNYQPACFVNGQSGREWSKLPPHERRPQAMQQIAKMFNVGANHEAFRTIEMFDQIWMHEQYIIVTCTLIAFLEHAIEAQSIPDHEAPKSYHNESCLTTREMTNRKRTYIPKVRGIRYRFNHDVTPKSKSPRKRTAPQEEVAESCSEYTEPDHGFEAVNIAELPFHRSEDMNTQGFFAISVQGGTVSLGSDFGSPEEFVDPISQLPILYYDAELSHPTTPEDSSLSIIRSPHFLEPWKEYLLEHFSRKIAPEMAVIDDSTNGWRHIILPVAHVDALVMDAVLSASAFHISATLGANTCNASRFYTQAITRLQQRQDLTMSNRDRRNSTFLGILVLLVTVMVNGYSDFPLIFKLLESALLAVGGEEQLSNQGELGVFLRRQIRK</sequence>
<comment type="subcellular location">
    <subcellularLocation>
        <location evidence="1">Nucleus</location>
    </subcellularLocation>
</comment>
<accession>A0ABR0KBM1</accession>
<dbReference type="EMBL" id="JAVRRG010000048">
    <property type="protein sequence ID" value="KAK5093100.1"/>
    <property type="molecule type" value="Genomic_DNA"/>
</dbReference>
<comment type="caution">
    <text evidence="3">The sequence shown here is derived from an EMBL/GenBank/DDBJ whole genome shotgun (WGS) entry which is preliminary data.</text>
</comment>
<dbReference type="PANTHER" id="PTHR37534:SF46">
    <property type="entry name" value="ZN(II)2CYS6 TRANSCRIPTION FACTOR (EUROFUNG)"/>
    <property type="match status" value="1"/>
</dbReference>
<reference evidence="3 4" key="1">
    <citation type="submission" date="2023-08" db="EMBL/GenBank/DDBJ databases">
        <title>Black Yeasts Isolated from many extreme environments.</title>
        <authorList>
            <person name="Coleine C."/>
            <person name="Stajich J.E."/>
            <person name="Selbmann L."/>
        </authorList>
    </citation>
    <scope>NUCLEOTIDE SEQUENCE [LARGE SCALE GENOMIC DNA]</scope>
    <source>
        <strain evidence="3 4">CCFEE 5885</strain>
    </source>
</reference>
<evidence type="ECO:0000313" key="4">
    <source>
        <dbReference type="Proteomes" id="UP001345013"/>
    </source>
</evidence>
<dbReference type="Proteomes" id="UP001345013">
    <property type="component" value="Unassembled WGS sequence"/>
</dbReference>
<dbReference type="SUPFAM" id="SSF54373">
    <property type="entry name" value="FAD-linked reductases, C-terminal domain"/>
    <property type="match status" value="1"/>
</dbReference>
<evidence type="ECO:0000313" key="3">
    <source>
        <dbReference type="EMBL" id="KAK5093100.1"/>
    </source>
</evidence>
<gene>
    <name evidence="3" type="ORF">LTR24_004632</name>
</gene>
<dbReference type="Pfam" id="PF11951">
    <property type="entry name" value="Fungal_trans_2"/>
    <property type="match status" value="1"/>
</dbReference>
<evidence type="ECO:0000256" key="2">
    <source>
        <dbReference type="ARBA" id="ARBA00023242"/>
    </source>
</evidence>
<name>A0ABR0KBM1_9EURO</name>
<protein>
    <recommendedName>
        <fullName evidence="5">Transcription factor domain-containing protein</fullName>
    </recommendedName>
</protein>
<organism evidence="3 4">
    <name type="scientific">Lithohypha guttulata</name>
    <dbReference type="NCBI Taxonomy" id="1690604"/>
    <lineage>
        <taxon>Eukaryota</taxon>
        <taxon>Fungi</taxon>
        <taxon>Dikarya</taxon>
        <taxon>Ascomycota</taxon>
        <taxon>Pezizomycotina</taxon>
        <taxon>Eurotiomycetes</taxon>
        <taxon>Chaetothyriomycetidae</taxon>
        <taxon>Chaetothyriales</taxon>
        <taxon>Trichomeriaceae</taxon>
        <taxon>Lithohypha</taxon>
    </lineage>
</organism>
<keyword evidence="4" id="KW-1185">Reference proteome</keyword>
<dbReference type="InterPro" id="IPR021858">
    <property type="entry name" value="Fun_TF"/>
</dbReference>
<evidence type="ECO:0008006" key="5">
    <source>
        <dbReference type="Google" id="ProtNLM"/>
    </source>
</evidence>